<evidence type="ECO:0008006" key="3">
    <source>
        <dbReference type="Google" id="ProtNLM"/>
    </source>
</evidence>
<evidence type="ECO:0000313" key="1">
    <source>
        <dbReference type="EMBL" id="RBB37535.1"/>
    </source>
</evidence>
<protein>
    <recommendedName>
        <fullName evidence="3">DUF3987 domain-containing protein</fullName>
    </recommendedName>
</protein>
<reference evidence="1 2" key="1">
    <citation type="submission" date="2018-06" db="EMBL/GenBank/DDBJ databases">
        <title>Draft genome sequence of Burkholderia reimsis strain BE51 isolated from a French agricultural soil.</title>
        <authorList>
            <person name="Esmaeel Q."/>
        </authorList>
    </citation>
    <scope>NUCLEOTIDE SEQUENCE [LARGE SCALE GENOMIC DNA]</scope>
    <source>
        <strain evidence="1 2">BE51</strain>
    </source>
</reference>
<evidence type="ECO:0000313" key="2">
    <source>
        <dbReference type="Proteomes" id="UP000252458"/>
    </source>
</evidence>
<sequence length="580" mass="65405">MLMKGGEDQFKSRGKTGETYSFGTIGDSGEFMSAIASGASMSVYPATFSTEDRKPPFPDYEPPGDFPWRALPETIRGAVLQICENDRLAVPLAVQATLAAVSVACQDLILVDRGFGEASVCSLFMLAVADSGARKTRADRAVTPVIEAYDRDRASEHGLNKAAHENELKARRTKESALERTYASLTRKVHSAPADKAADAEEALHKVERMLSDLRSQQPDIPQPRLRRALYSSISIRELERSLCENWPSAGLISSEAADILNARSESDMARLDRLWDGQGIDVVGRTARESFSVSDPRLTMSLMVQPTVFDRFVQRKGELAKGIGFIPRTLISRPETPYGQRQANSSAPRSTVWIERFNRRVVQLLDQGHADIGMRAQNRKVLYFSPAAQQLWNRDHDDKEAQTVDGGRYVHEREFVNRYSEHVARLAALFHFFETNQGADNGDAGKLEIDDDTVNRATHVCEWYLSEFSRIFNPDMAIAEWADHVLQKLKERLAAKSPDGKVPDAPTMSYENIEIAANTLRLYCTRFHLKTDVPRFRLALDWLRERQVVTVYEKNNPVTRKPTTTVRLNIEVRWDGWKR</sequence>
<comment type="caution">
    <text evidence="1">The sequence shown here is derived from an EMBL/GenBank/DDBJ whole genome shotgun (WGS) entry which is preliminary data.</text>
</comment>
<dbReference type="EMBL" id="QMFZ01000018">
    <property type="protein sequence ID" value="RBB37535.1"/>
    <property type="molecule type" value="Genomic_DNA"/>
</dbReference>
<gene>
    <name evidence="1" type="ORF">DPV79_21300</name>
</gene>
<organism evidence="1 2">
    <name type="scientific">Burkholderia reimsis</name>
    <dbReference type="NCBI Taxonomy" id="2234132"/>
    <lineage>
        <taxon>Bacteria</taxon>
        <taxon>Pseudomonadati</taxon>
        <taxon>Pseudomonadota</taxon>
        <taxon>Betaproteobacteria</taxon>
        <taxon>Burkholderiales</taxon>
        <taxon>Burkholderiaceae</taxon>
        <taxon>Burkholderia</taxon>
    </lineage>
</organism>
<dbReference type="Pfam" id="PF13148">
    <property type="entry name" value="DUF3987"/>
    <property type="match status" value="1"/>
</dbReference>
<accession>A0A365QS66</accession>
<dbReference type="InterPro" id="IPR025048">
    <property type="entry name" value="DUF3987"/>
</dbReference>
<dbReference type="Proteomes" id="UP000252458">
    <property type="component" value="Unassembled WGS sequence"/>
</dbReference>
<keyword evidence="2" id="KW-1185">Reference proteome</keyword>
<name>A0A365QS66_9BURK</name>
<proteinExistence type="predicted"/>
<dbReference type="AlphaFoldDB" id="A0A365QS66"/>